<dbReference type="InterPro" id="IPR000719">
    <property type="entry name" value="Prot_kinase_dom"/>
</dbReference>
<dbReference type="Pfam" id="PF00069">
    <property type="entry name" value="Pkinase"/>
    <property type="match status" value="1"/>
</dbReference>
<organism evidence="2 3">
    <name type="scientific">Paramecium primaurelia</name>
    <dbReference type="NCBI Taxonomy" id="5886"/>
    <lineage>
        <taxon>Eukaryota</taxon>
        <taxon>Sar</taxon>
        <taxon>Alveolata</taxon>
        <taxon>Ciliophora</taxon>
        <taxon>Intramacronucleata</taxon>
        <taxon>Oligohymenophorea</taxon>
        <taxon>Peniculida</taxon>
        <taxon>Parameciidae</taxon>
        <taxon>Paramecium</taxon>
    </lineage>
</organism>
<dbReference type="EMBL" id="CAJJDM010000050">
    <property type="protein sequence ID" value="CAD8072895.1"/>
    <property type="molecule type" value="Genomic_DNA"/>
</dbReference>
<dbReference type="InterPro" id="IPR008271">
    <property type="entry name" value="Ser/Thr_kinase_AS"/>
</dbReference>
<comment type="caution">
    <text evidence="2">The sequence shown here is derived from an EMBL/GenBank/DDBJ whole genome shotgun (WGS) entry which is preliminary data.</text>
</comment>
<evidence type="ECO:0000313" key="2">
    <source>
        <dbReference type="EMBL" id="CAD8072895.1"/>
    </source>
</evidence>
<proteinExistence type="predicted"/>
<dbReference type="PANTHER" id="PTHR44167:SF18">
    <property type="entry name" value="PROTEIN KINASE DOMAIN-CONTAINING PROTEIN"/>
    <property type="match status" value="1"/>
</dbReference>
<feature type="domain" description="Protein kinase" evidence="1">
    <location>
        <begin position="106"/>
        <end position="364"/>
    </location>
</feature>
<dbReference type="PANTHER" id="PTHR44167">
    <property type="entry name" value="OVARIAN-SPECIFIC SERINE/THREONINE-PROTEIN KINASE LOK-RELATED"/>
    <property type="match status" value="1"/>
</dbReference>
<dbReference type="AlphaFoldDB" id="A0A8S1M549"/>
<dbReference type="OMA" id="ANDGQCI"/>
<dbReference type="GO" id="GO:0005524">
    <property type="term" value="F:ATP binding"/>
    <property type="evidence" value="ECO:0007669"/>
    <property type="project" value="InterPro"/>
</dbReference>
<dbReference type="GO" id="GO:0005737">
    <property type="term" value="C:cytoplasm"/>
    <property type="evidence" value="ECO:0007669"/>
    <property type="project" value="TreeGrafter"/>
</dbReference>
<evidence type="ECO:0000259" key="1">
    <source>
        <dbReference type="PROSITE" id="PS50011"/>
    </source>
</evidence>
<dbReference type="Proteomes" id="UP000688137">
    <property type="component" value="Unassembled WGS sequence"/>
</dbReference>
<sequence>MSLFSCSALFLTKDSQFQEVIITTHYGSLQIATKYGNEQLVYLPQNSMDTILCFARKIDEIKQMGTLDLNNPETQINVTFLLSMKNIEQLSLRLKGRQIFQASSNYIVLEKLAPGVKLISTLQRISVEKKAKFLSQDPLSSSRLGQLKQEADILRLLNNNSHKNVIQLEEILTDYKSVSIILEYCRGGDLLKLLYKKSIQIDVPLLMFNLLSGLKHLHDLDIVHRDIKLQNILFKDCQKMDTLKISDFGFACKKSEILYINPRCGTPGYTAPEVFSQPCKYDEKVDIYSAGIVFYNILTFKNPFGNLENISDLIKLNINGDYNETHLENTKLNNPLAYDLLTQMLQKESNNRISAYECLNHPYFKSHQKGDFIKEMIQIKRKFKKQKAINKRTKKEMVTYK</sequence>
<dbReference type="PROSITE" id="PS50011">
    <property type="entry name" value="PROTEIN_KINASE_DOM"/>
    <property type="match status" value="1"/>
</dbReference>
<accession>A0A8S1M549</accession>
<gene>
    <name evidence="2" type="ORF">PPRIM_AZ9-3.1.T0500102</name>
</gene>
<dbReference type="GO" id="GO:0044773">
    <property type="term" value="P:mitotic DNA damage checkpoint signaling"/>
    <property type="evidence" value="ECO:0007669"/>
    <property type="project" value="TreeGrafter"/>
</dbReference>
<protein>
    <recommendedName>
        <fullName evidence="1">Protein kinase domain-containing protein</fullName>
    </recommendedName>
</protein>
<evidence type="ECO:0000313" key="3">
    <source>
        <dbReference type="Proteomes" id="UP000688137"/>
    </source>
</evidence>
<dbReference type="PROSITE" id="PS00108">
    <property type="entry name" value="PROTEIN_KINASE_ST"/>
    <property type="match status" value="1"/>
</dbReference>
<dbReference type="SMART" id="SM00220">
    <property type="entry name" value="S_TKc"/>
    <property type="match status" value="1"/>
</dbReference>
<dbReference type="GO" id="GO:0005634">
    <property type="term" value="C:nucleus"/>
    <property type="evidence" value="ECO:0007669"/>
    <property type="project" value="TreeGrafter"/>
</dbReference>
<keyword evidence="3" id="KW-1185">Reference proteome</keyword>
<dbReference type="GO" id="GO:0004674">
    <property type="term" value="F:protein serine/threonine kinase activity"/>
    <property type="evidence" value="ECO:0007669"/>
    <property type="project" value="TreeGrafter"/>
</dbReference>
<reference evidence="2" key="1">
    <citation type="submission" date="2021-01" db="EMBL/GenBank/DDBJ databases">
        <authorList>
            <consortium name="Genoscope - CEA"/>
            <person name="William W."/>
        </authorList>
    </citation>
    <scope>NUCLEOTIDE SEQUENCE</scope>
</reference>
<name>A0A8S1M549_PARPR</name>